<evidence type="ECO:0000256" key="6">
    <source>
        <dbReference type="ARBA" id="ARBA00022692"/>
    </source>
</evidence>
<dbReference type="Gene3D" id="1.10.40.60">
    <property type="entry name" value="EpsJ-like"/>
    <property type="match status" value="2"/>
</dbReference>
<evidence type="ECO:0000313" key="13">
    <source>
        <dbReference type="EMBL" id="PHQ16969.1"/>
    </source>
</evidence>
<keyword evidence="14" id="KW-1185">Reference proteome</keyword>
<accession>A0A2G1URG3</accession>
<evidence type="ECO:0000256" key="8">
    <source>
        <dbReference type="ARBA" id="ARBA00022989"/>
    </source>
</evidence>
<keyword evidence="9 10" id="KW-0472">Membrane</keyword>
<evidence type="ECO:0000259" key="12">
    <source>
        <dbReference type="Pfam" id="PF21687"/>
    </source>
</evidence>
<dbReference type="PANTHER" id="PTHR38831">
    <property type="entry name" value="TYPE II SECRETION SYSTEM PROTEIN K"/>
    <property type="match status" value="1"/>
</dbReference>
<comment type="caution">
    <text evidence="13">The sequence shown here is derived from an EMBL/GenBank/DDBJ whole genome shotgun (WGS) entry which is preliminary data.</text>
</comment>
<dbReference type="GO" id="GO:0009306">
    <property type="term" value="P:protein secretion"/>
    <property type="evidence" value="ECO:0007669"/>
    <property type="project" value="InterPro"/>
</dbReference>
<evidence type="ECO:0000256" key="9">
    <source>
        <dbReference type="ARBA" id="ARBA00023136"/>
    </source>
</evidence>
<evidence type="ECO:0000256" key="4">
    <source>
        <dbReference type="ARBA" id="ARBA00022475"/>
    </source>
</evidence>
<dbReference type="EMBL" id="NTFH01000003">
    <property type="protein sequence ID" value="PHQ16969.1"/>
    <property type="molecule type" value="Genomic_DNA"/>
</dbReference>
<keyword evidence="3 10" id="KW-0813">Transport</keyword>
<reference evidence="13 14" key="1">
    <citation type="submission" date="2017-09" db="EMBL/GenBank/DDBJ databases">
        <title>The draft genome sequences of Marinobacter sp. PWS21.</title>
        <authorList>
            <person name="Cao J."/>
        </authorList>
    </citation>
    <scope>NUCLEOTIDE SEQUENCE [LARGE SCALE GENOMIC DNA]</scope>
    <source>
        <strain evidence="13 14">PWS21</strain>
    </source>
</reference>
<evidence type="ECO:0000256" key="7">
    <source>
        <dbReference type="ARBA" id="ARBA00022927"/>
    </source>
</evidence>
<dbReference type="PIRSF" id="PIRSF002786">
    <property type="entry name" value="XcpX"/>
    <property type="match status" value="1"/>
</dbReference>
<evidence type="ECO:0000256" key="2">
    <source>
        <dbReference type="ARBA" id="ARBA00007246"/>
    </source>
</evidence>
<dbReference type="SUPFAM" id="SSF158544">
    <property type="entry name" value="GspK insert domain-like"/>
    <property type="match status" value="1"/>
</dbReference>
<evidence type="ECO:0000256" key="5">
    <source>
        <dbReference type="ARBA" id="ARBA00022519"/>
    </source>
</evidence>
<gene>
    <name evidence="13" type="ORF">CLH61_02575</name>
</gene>
<dbReference type="InterPro" id="IPR049179">
    <property type="entry name" value="T2SSK_SAM-like_2nd"/>
</dbReference>
<dbReference type="GO" id="GO:0005886">
    <property type="term" value="C:plasma membrane"/>
    <property type="evidence" value="ECO:0007669"/>
    <property type="project" value="UniProtKB-SubCell"/>
</dbReference>
<feature type="domain" description="T2SS protein K second SAM-like" evidence="11">
    <location>
        <begin position="204"/>
        <end position="260"/>
    </location>
</feature>
<sequence length="317" mass="34726">MVLLAMALVVILATGMTQQQSVRVFRAGHYLAQQQGHSVALGAEVFAGQILKRDFDQDREDGAAVDSPDEFWARYSAILPLDDGGVAEVQIDELGGRINLNDLVSPAGQVDTTTRDRLARLLQVLDINEVPVDAIVDWIDDNDQTTSAYGAEDGEYLLSDPSYRAANQPFASVSELRLIRGMTEEAYTALLPHVAALPVHGTGINVNFATGAVLQSLHQELTPAQAESILERRTEERFENLQDFLALPEFAGLGLKSAGLGLRSRFFEVVARITYDNRVASLVSLVYRDQEGKVQTVRRDASQKARINKEPFAVSEG</sequence>
<keyword evidence="7" id="KW-0653">Protein transport</keyword>
<dbReference type="SUPFAM" id="SSF54523">
    <property type="entry name" value="Pili subunits"/>
    <property type="match status" value="1"/>
</dbReference>
<keyword evidence="4 10" id="KW-1003">Cell membrane</keyword>
<keyword evidence="5 10" id="KW-0997">Cell inner membrane</keyword>
<organism evidence="13 14">
    <name type="scientific">Marinobacter profundi</name>
    <dbReference type="NCBI Taxonomy" id="2666256"/>
    <lineage>
        <taxon>Bacteria</taxon>
        <taxon>Pseudomonadati</taxon>
        <taxon>Pseudomonadota</taxon>
        <taxon>Gammaproteobacteria</taxon>
        <taxon>Pseudomonadales</taxon>
        <taxon>Marinobacteraceae</taxon>
        <taxon>Marinobacter</taxon>
    </lineage>
</organism>
<dbReference type="InterPro" id="IPR049031">
    <property type="entry name" value="T2SSK_SAM-like_1st"/>
</dbReference>
<proteinExistence type="inferred from homology"/>
<evidence type="ECO:0000256" key="10">
    <source>
        <dbReference type="PIRNR" id="PIRNR002786"/>
    </source>
</evidence>
<name>A0A2G1URG3_9GAMM</name>
<keyword evidence="8" id="KW-1133">Transmembrane helix</keyword>
<dbReference type="NCBIfam" id="NF037980">
    <property type="entry name" value="T2SS_GspK"/>
    <property type="match status" value="1"/>
</dbReference>
<comment type="subcellular location">
    <subcellularLocation>
        <location evidence="1 10">Cell inner membrane</location>
    </subcellularLocation>
</comment>
<evidence type="ECO:0000313" key="14">
    <source>
        <dbReference type="Proteomes" id="UP000231409"/>
    </source>
</evidence>
<evidence type="ECO:0000256" key="1">
    <source>
        <dbReference type="ARBA" id="ARBA00004533"/>
    </source>
</evidence>
<protein>
    <recommendedName>
        <fullName evidence="10">Type II secretion system protein K</fullName>
    </recommendedName>
</protein>
<evidence type="ECO:0000259" key="11">
    <source>
        <dbReference type="Pfam" id="PF03934"/>
    </source>
</evidence>
<dbReference type="InterPro" id="IPR005628">
    <property type="entry name" value="GspK"/>
</dbReference>
<dbReference type="InterPro" id="IPR045584">
    <property type="entry name" value="Pilin-like"/>
</dbReference>
<evidence type="ECO:0000256" key="3">
    <source>
        <dbReference type="ARBA" id="ARBA00022448"/>
    </source>
</evidence>
<keyword evidence="6" id="KW-0812">Transmembrane</keyword>
<dbReference type="Gene3D" id="3.30.1300.30">
    <property type="entry name" value="GSPII I/J protein-like"/>
    <property type="match status" value="1"/>
</dbReference>
<dbReference type="Pfam" id="PF03934">
    <property type="entry name" value="T2SSK"/>
    <property type="match status" value="1"/>
</dbReference>
<feature type="domain" description="T2SS protein K first SAM-like" evidence="12">
    <location>
        <begin position="96"/>
        <end position="198"/>
    </location>
</feature>
<dbReference type="InterPro" id="IPR038072">
    <property type="entry name" value="GspK_central_sf"/>
</dbReference>
<dbReference type="Pfam" id="PF21687">
    <property type="entry name" value="T2SSK_1st"/>
    <property type="match status" value="1"/>
</dbReference>
<dbReference type="PANTHER" id="PTHR38831:SF1">
    <property type="entry name" value="TYPE II SECRETION SYSTEM PROTEIN K-RELATED"/>
    <property type="match status" value="1"/>
</dbReference>
<dbReference type="AlphaFoldDB" id="A0A2G1URG3"/>
<comment type="similarity">
    <text evidence="2 10">Belongs to the GSP K family.</text>
</comment>
<dbReference type="Proteomes" id="UP000231409">
    <property type="component" value="Unassembled WGS sequence"/>
</dbReference>